<name>A0A370FJF9_9BURK</name>
<protein>
    <submittedName>
        <fullName evidence="2">Uncharacterized protein</fullName>
    </submittedName>
</protein>
<feature type="compositionally biased region" description="Low complexity" evidence="1">
    <location>
        <begin position="112"/>
        <end position="123"/>
    </location>
</feature>
<evidence type="ECO:0000313" key="2">
    <source>
        <dbReference type="EMBL" id="RDI27135.1"/>
    </source>
</evidence>
<proteinExistence type="predicted"/>
<keyword evidence="3" id="KW-1185">Reference proteome</keyword>
<accession>A0A370FJF9</accession>
<feature type="region of interest" description="Disordered" evidence="1">
    <location>
        <begin position="20"/>
        <end position="67"/>
    </location>
</feature>
<dbReference type="AlphaFoldDB" id="A0A370FJF9"/>
<reference evidence="2 3" key="1">
    <citation type="submission" date="2018-07" db="EMBL/GenBank/DDBJ databases">
        <title>Genomic Encyclopedia of Type Strains, Phase IV (KMG-IV): sequencing the most valuable type-strain genomes for metagenomic binning, comparative biology and taxonomic classification.</title>
        <authorList>
            <person name="Goeker M."/>
        </authorList>
    </citation>
    <scope>NUCLEOTIDE SEQUENCE [LARGE SCALE GENOMIC DNA]</scope>
    <source>
        <strain evidence="2 3">DSM 21352</strain>
    </source>
</reference>
<dbReference type="EMBL" id="QQAV01000002">
    <property type="protein sequence ID" value="RDI27135.1"/>
    <property type="molecule type" value="Genomic_DNA"/>
</dbReference>
<evidence type="ECO:0000256" key="1">
    <source>
        <dbReference type="SAM" id="MobiDB-lite"/>
    </source>
</evidence>
<organism evidence="2 3">
    <name type="scientific">Pseudacidovorax intermedius</name>
    <dbReference type="NCBI Taxonomy" id="433924"/>
    <lineage>
        <taxon>Bacteria</taxon>
        <taxon>Pseudomonadati</taxon>
        <taxon>Pseudomonadota</taxon>
        <taxon>Betaproteobacteria</taxon>
        <taxon>Burkholderiales</taxon>
        <taxon>Comamonadaceae</taxon>
        <taxon>Pseudacidovorax</taxon>
    </lineage>
</organism>
<feature type="compositionally biased region" description="Basic residues" evidence="1">
    <location>
        <begin position="127"/>
        <end position="136"/>
    </location>
</feature>
<comment type="caution">
    <text evidence="2">The sequence shown here is derived from an EMBL/GenBank/DDBJ whole genome shotgun (WGS) entry which is preliminary data.</text>
</comment>
<dbReference type="Proteomes" id="UP000255265">
    <property type="component" value="Unassembled WGS sequence"/>
</dbReference>
<sequence>MTAPVPPDDIVGLFQKFDGDAGSYRKFASPAAPEPTAEWPLLASPHTGAAPSTGTGPAQAEPTSPAMPSARLAPLLRHAAASAAAPSLPVGAATAGNDARMAPLQQLFERLAQQPPASSSPPAVRHGLLRSWRRQA</sequence>
<evidence type="ECO:0000313" key="3">
    <source>
        <dbReference type="Proteomes" id="UP000255265"/>
    </source>
</evidence>
<gene>
    <name evidence="2" type="ORF">DFR41_102168</name>
</gene>
<feature type="region of interest" description="Disordered" evidence="1">
    <location>
        <begin position="111"/>
        <end position="136"/>
    </location>
</feature>